<dbReference type="Proteomes" id="UP000251241">
    <property type="component" value="Unassembled WGS sequence"/>
</dbReference>
<reference evidence="1 2" key="1">
    <citation type="submission" date="2018-06" db="EMBL/GenBank/DDBJ databases">
        <authorList>
            <consortium name="Pathogen Informatics"/>
            <person name="Doyle S."/>
        </authorList>
    </citation>
    <scope>NUCLEOTIDE SEQUENCE [LARGE SCALE GENOMIC DNA]</scope>
    <source>
        <strain evidence="1 2">NCTC11343</strain>
    </source>
</reference>
<sequence>MWTRAEMKSIMKRNRITGVVILTVAFLFNIQGASAQFGGLLDKASKAVASKGSKMLGLDKLLKEPEAISTSFEDVNRKGEQMPDFQNTAVYKPLENLQKNGNDGYLLEAGYFEMTNKSYCLKAGTYAPSKGDGYMYAPTLGKKREVVIAILKSAEKHPEVAQSDIQMLLWTIIAKTKFIDYSGPVKETALKLLTAEQILHLEGGALGVLPFDVVQKAKDQMPPAVQTIFEAENNIRQLVSSGNYSYADFEQYAILAGMAEPRTDVPSGIWTLHPDGYYVRYFPSGYAITKVQVYVPQELITKLNGKKLVYDATDDIACPANTGSQRLAQTNEPIRD</sequence>
<proteinExistence type="predicted"/>
<evidence type="ECO:0000313" key="2">
    <source>
        <dbReference type="Proteomes" id="UP000251241"/>
    </source>
</evidence>
<protein>
    <submittedName>
        <fullName evidence="1">Uncharacterized protein</fullName>
    </submittedName>
</protein>
<organism evidence="1 2">
    <name type="scientific">Sphingobacterium multivorum</name>
    <dbReference type="NCBI Taxonomy" id="28454"/>
    <lineage>
        <taxon>Bacteria</taxon>
        <taxon>Pseudomonadati</taxon>
        <taxon>Bacteroidota</taxon>
        <taxon>Sphingobacteriia</taxon>
        <taxon>Sphingobacteriales</taxon>
        <taxon>Sphingobacteriaceae</taxon>
        <taxon>Sphingobacterium</taxon>
    </lineage>
</organism>
<gene>
    <name evidence="1" type="ORF">NCTC11343_05124</name>
</gene>
<evidence type="ECO:0000313" key="1">
    <source>
        <dbReference type="EMBL" id="SPZ94162.1"/>
    </source>
</evidence>
<dbReference type="EMBL" id="UAUU01000011">
    <property type="protein sequence ID" value="SPZ94162.1"/>
    <property type="molecule type" value="Genomic_DNA"/>
</dbReference>
<accession>A0A2X2JIQ4</accession>
<name>A0A2X2JIQ4_SPHMU</name>
<dbReference type="AlphaFoldDB" id="A0A2X2JIQ4"/>